<sequence length="586" mass="65587">MKSAVSGMIAAAVAATSTAMVNPPPSESIVIQMSRAINLTKKANINPSVASDACALWASILTKQNNIPLPQDAMAAAHALYASALTRIGRDKDAIVEYQHSLQYLEQFQTTVTETEIDVRMGLGKSLQRLLRYRKAKNIFIDIACKCAGFGTLRQNHSEAVQRAVLCCLRLGDARSALKIINEFESVTANRTKDPEITGLKGVVSLQQSTSESDLNNARSLLLYAADNCDTILYKWLYIATRRKPKPSDFSLNQMNDGQGIQKFAEINNSAFDDPFLVYLDDKLLLHRVLRSFPEAQQFYPQSFVIPRELSQFQDACKNRDDNWMLKDRSGYGSHGNRVVSASVIKNSSSSESALCQQLIQPAMLLRGRKFSLRIYAIYFPKGKDLTREEERLEEVYISTNGLVKLASAEMDSNNPLDDQYMTNSGRGDGRSAMQYDLNYLRSELKKDNIIKYDSLWGEIEDAARLVMSKYIALRSEHFHLSSIKFECDDETDTPSICEHECLSCVPKILGFDFMLDASGQPWLLEVNRFPGLEPRSSMDSTVKANVLYDAWCTAASSLGLDVEVMDAIRPQGYKSYALVKLQTTY</sequence>
<evidence type="ECO:0000256" key="2">
    <source>
        <dbReference type="ARBA" id="ARBA00022741"/>
    </source>
</evidence>
<keyword evidence="2" id="KW-0547">Nucleotide-binding</keyword>
<evidence type="ECO:0000313" key="4">
    <source>
        <dbReference type="EMBL" id="KAL3802030.1"/>
    </source>
</evidence>
<dbReference type="SUPFAM" id="SSF56059">
    <property type="entry name" value="Glutathione synthetase ATP-binding domain-like"/>
    <property type="match status" value="1"/>
</dbReference>
<dbReference type="GO" id="GO:0016874">
    <property type="term" value="F:ligase activity"/>
    <property type="evidence" value="ECO:0007669"/>
    <property type="project" value="UniProtKB-KW"/>
</dbReference>
<dbReference type="AlphaFoldDB" id="A0ABD3QNS1"/>
<dbReference type="InterPro" id="IPR004344">
    <property type="entry name" value="TTL/TTLL_fam"/>
</dbReference>
<dbReference type="Gene3D" id="1.25.40.10">
    <property type="entry name" value="Tetratricopeptide repeat domain"/>
    <property type="match status" value="1"/>
</dbReference>
<organism evidence="4 5">
    <name type="scientific">Cyclotella atomus</name>
    <dbReference type="NCBI Taxonomy" id="382360"/>
    <lineage>
        <taxon>Eukaryota</taxon>
        <taxon>Sar</taxon>
        <taxon>Stramenopiles</taxon>
        <taxon>Ochrophyta</taxon>
        <taxon>Bacillariophyta</taxon>
        <taxon>Coscinodiscophyceae</taxon>
        <taxon>Thalassiosirophycidae</taxon>
        <taxon>Stephanodiscales</taxon>
        <taxon>Stephanodiscaceae</taxon>
        <taxon>Cyclotella</taxon>
    </lineage>
</organism>
<dbReference type="PANTHER" id="PTHR12241:SF161">
    <property type="entry name" value="TUBULIN POLYGLUTAMYLASE TTLL6"/>
    <property type="match status" value="1"/>
</dbReference>
<dbReference type="InterPro" id="IPR011990">
    <property type="entry name" value="TPR-like_helical_dom_sf"/>
</dbReference>
<evidence type="ECO:0000256" key="3">
    <source>
        <dbReference type="ARBA" id="ARBA00022840"/>
    </source>
</evidence>
<evidence type="ECO:0000256" key="1">
    <source>
        <dbReference type="ARBA" id="ARBA00022598"/>
    </source>
</evidence>
<dbReference type="SUPFAM" id="SSF48452">
    <property type="entry name" value="TPR-like"/>
    <property type="match status" value="1"/>
</dbReference>
<dbReference type="GO" id="GO:0005524">
    <property type="term" value="F:ATP binding"/>
    <property type="evidence" value="ECO:0007669"/>
    <property type="project" value="UniProtKB-KW"/>
</dbReference>
<proteinExistence type="predicted"/>
<keyword evidence="5" id="KW-1185">Reference proteome</keyword>
<protein>
    <submittedName>
        <fullName evidence="4">Uncharacterized protein</fullName>
    </submittedName>
</protein>
<evidence type="ECO:0000313" key="5">
    <source>
        <dbReference type="Proteomes" id="UP001530400"/>
    </source>
</evidence>
<dbReference type="Proteomes" id="UP001530400">
    <property type="component" value="Unassembled WGS sequence"/>
</dbReference>
<dbReference type="Pfam" id="PF03133">
    <property type="entry name" value="TTL"/>
    <property type="match status" value="1"/>
</dbReference>
<reference evidence="4 5" key="1">
    <citation type="submission" date="2024-10" db="EMBL/GenBank/DDBJ databases">
        <title>Updated reference genomes for cyclostephanoid diatoms.</title>
        <authorList>
            <person name="Roberts W.R."/>
            <person name="Alverson A.J."/>
        </authorList>
    </citation>
    <scope>NUCLEOTIDE SEQUENCE [LARGE SCALE GENOMIC DNA]</scope>
    <source>
        <strain evidence="4 5">AJA010-31</strain>
    </source>
</reference>
<dbReference type="Gene3D" id="3.30.470.20">
    <property type="entry name" value="ATP-grasp fold, B domain"/>
    <property type="match status" value="1"/>
</dbReference>
<keyword evidence="1" id="KW-0436">Ligase</keyword>
<accession>A0ABD3QNS1</accession>
<keyword evidence="3" id="KW-0067">ATP-binding</keyword>
<dbReference type="EMBL" id="JALLPJ020000112">
    <property type="protein sequence ID" value="KAL3802030.1"/>
    <property type="molecule type" value="Genomic_DNA"/>
</dbReference>
<name>A0ABD3QNS1_9STRA</name>
<comment type="caution">
    <text evidence="4">The sequence shown here is derived from an EMBL/GenBank/DDBJ whole genome shotgun (WGS) entry which is preliminary data.</text>
</comment>
<dbReference type="PANTHER" id="PTHR12241">
    <property type="entry name" value="TUBULIN POLYGLUTAMYLASE"/>
    <property type="match status" value="1"/>
</dbReference>
<gene>
    <name evidence="4" type="ORF">ACHAWO_008443</name>
</gene>
<dbReference type="PROSITE" id="PS51221">
    <property type="entry name" value="TTL"/>
    <property type="match status" value="1"/>
</dbReference>